<dbReference type="InterPro" id="IPR015943">
    <property type="entry name" value="WD40/YVTN_repeat-like_dom_sf"/>
</dbReference>
<dbReference type="PANTHER" id="PTHR19854:SF1">
    <property type="entry name" value="GUANINE NUCLEOTIDE-BINDING PROTEIN SUBUNIT BETA-LIKE PROTEIN 1"/>
    <property type="match status" value="1"/>
</dbReference>
<dbReference type="InterPro" id="IPR036322">
    <property type="entry name" value="WD40_repeat_dom_sf"/>
</dbReference>
<evidence type="ECO:0000256" key="5">
    <source>
        <dbReference type="ARBA" id="ARBA00037931"/>
    </source>
</evidence>
<evidence type="ECO:0000256" key="1">
    <source>
        <dbReference type="ARBA" id="ARBA00022574"/>
    </source>
</evidence>
<evidence type="ECO:0000256" key="7">
    <source>
        <dbReference type="PROSITE-ProRule" id="PRU00221"/>
    </source>
</evidence>
<dbReference type="SUPFAM" id="SSF50978">
    <property type="entry name" value="WD40 repeat-like"/>
    <property type="match status" value="1"/>
</dbReference>
<dbReference type="Gene3D" id="2.130.10.10">
    <property type="entry name" value="YVTN repeat-like/Quinoprotein amine dehydrogenase"/>
    <property type="match status" value="1"/>
</dbReference>
<evidence type="ECO:0000256" key="3">
    <source>
        <dbReference type="ARBA" id="ARBA00022853"/>
    </source>
</evidence>
<evidence type="ECO:0000313" key="8">
    <source>
        <dbReference type="EMBL" id="SCU89960.1"/>
    </source>
</evidence>
<dbReference type="PROSITE" id="PS50082">
    <property type="entry name" value="WD_REPEATS_2"/>
    <property type="match status" value="1"/>
</dbReference>
<gene>
    <name evidence="8" type="ORF">LAME_0E06348G</name>
</gene>
<evidence type="ECO:0000256" key="2">
    <source>
        <dbReference type="ARBA" id="ARBA00022737"/>
    </source>
</evidence>
<comment type="similarity">
    <text evidence="5">Belongs to the WD repeat ASA1 family.</text>
</comment>
<name>A0A1G4JHS9_9SACH</name>
<dbReference type="PANTHER" id="PTHR19854">
    <property type="entry name" value="TRANSDUCIN BETA-LIKE 3"/>
    <property type="match status" value="1"/>
</dbReference>
<dbReference type="OrthoDB" id="7668193at2759"/>
<accession>A0A1G4JHS9</accession>
<dbReference type="InterPro" id="IPR019775">
    <property type="entry name" value="WD40_repeat_CS"/>
</dbReference>
<dbReference type="PROSITE" id="PS00678">
    <property type="entry name" value="WD_REPEATS_1"/>
    <property type="match status" value="1"/>
</dbReference>
<keyword evidence="3" id="KW-0156">Chromatin regulator</keyword>
<evidence type="ECO:0000313" key="9">
    <source>
        <dbReference type="Proteomes" id="UP000191144"/>
    </source>
</evidence>
<sequence>MSTELSVAYTLRKHESEVTASKIVAQKGYFPVLISGDRDGLVLVWDLITRRSISTYRLESKAQISSINFVDQYVTVLSKDHCLRFFRLRNECSTVSPTTRKGTTSGNSCNLKEVYSIPVNTLNFANVAIQVLSENKYRLWCCNAENSECFDVYTFDLRDQQSLKREFKAVNLYSNLTDASNWNRSFTLDKTGIAMCFLELAGLVYIGFECGFVVGLRFVEHKDASRPSLEIVYASSVHYPEPVLSLCASCDGQTAYSSSTTSTVGRHIVPETGNCDIDDGCNTQTNGIRYRKGFALCNSSLDLETNEIAHIESVGHSLVALNWKGQTVVANKDETHVVGSKLRSNLLVDDSNVGSFSADKKPKNWIKASSVACLGKQVITEDQFSSVGHRRRATQVAIRNWTFTGYEDGSIVMQAFAL</sequence>
<organism evidence="8 9">
    <name type="scientific">Lachancea meyersii CBS 8951</name>
    <dbReference type="NCBI Taxonomy" id="1266667"/>
    <lineage>
        <taxon>Eukaryota</taxon>
        <taxon>Fungi</taxon>
        <taxon>Dikarya</taxon>
        <taxon>Ascomycota</taxon>
        <taxon>Saccharomycotina</taxon>
        <taxon>Saccharomycetes</taxon>
        <taxon>Saccharomycetales</taxon>
        <taxon>Saccharomycetaceae</taxon>
        <taxon>Lachancea</taxon>
    </lineage>
</organism>
<feature type="repeat" description="WD" evidence="7">
    <location>
        <begin position="11"/>
        <end position="55"/>
    </location>
</feature>
<keyword evidence="9" id="KW-1185">Reference proteome</keyword>
<dbReference type="EMBL" id="LT598481">
    <property type="protein sequence ID" value="SCU89960.1"/>
    <property type="molecule type" value="Genomic_DNA"/>
</dbReference>
<evidence type="ECO:0000256" key="4">
    <source>
        <dbReference type="ARBA" id="ARBA00037338"/>
    </source>
</evidence>
<dbReference type="GO" id="GO:0006325">
    <property type="term" value="P:chromatin organization"/>
    <property type="evidence" value="ECO:0007669"/>
    <property type="project" value="UniProtKB-KW"/>
</dbReference>
<keyword evidence="2" id="KW-0677">Repeat</keyword>
<reference evidence="9" key="1">
    <citation type="submission" date="2016-03" db="EMBL/GenBank/DDBJ databases">
        <authorList>
            <person name="Devillers Hugo."/>
        </authorList>
    </citation>
    <scope>NUCLEOTIDE SEQUENCE [LARGE SCALE GENOMIC DNA]</scope>
</reference>
<keyword evidence="1 7" id="KW-0853">WD repeat</keyword>
<dbReference type="Proteomes" id="UP000191144">
    <property type="component" value="Chromosome E"/>
</dbReference>
<protein>
    <recommendedName>
        <fullName evidence="6">ASTRA-associated protein 1</fullName>
    </recommendedName>
</protein>
<evidence type="ECO:0000256" key="6">
    <source>
        <dbReference type="ARBA" id="ARBA00040563"/>
    </source>
</evidence>
<comment type="function">
    <text evidence="4">Component of the ASTRA complex involved in chromatin remodeling.</text>
</comment>
<dbReference type="AlphaFoldDB" id="A0A1G4JHS9"/>
<proteinExistence type="inferred from homology"/>
<dbReference type="InterPro" id="IPR001680">
    <property type="entry name" value="WD40_rpt"/>
</dbReference>